<dbReference type="InterPro" id="IPR050351">
    <property type="entry name" value="BphY/WalK/GraS-like"/>
</dbReference>
<dbReference type="SMART" id="SM00387">
    <property type="entry name" value="HATPase_c"/>
    <property type="match status" value="1"/>
</dbReference>
<dbReference type="EMBL" id="CP001341">
    <property type="protein sequence ID" value="ACL39517.1"/>
    <property type="molecule type" value="Genomic_DNA"/>
</dbReference>
<name>B8HGF5_PSECP</name>
<feature type="transmembrane region" description="Helical" evidence="16">
    <location>
        <begin position="12"/>
        <end position="32"/>
    </location>
</feature>
<keyword evidence="11 16" id="KW-1133">Transmembrane helix</keyword>
<evidence type="ECO:0000256" key="9">
    <source>
        <dbReference type="ARBA" id="ARBA00022777"/>
    </source>
</evidence>
<dbReference type="HOGENOM" id="CLU_020211_11_1_11"/>
<evidence type="ECO:0000256" key="13">
    <source>
        <dbReference type="ARBA" id="ARBA00023136"/>
    </source>
</evidence>
<gene>
    <name evidence="19" type="ordered locus">Achl_1529</name>
</gene>
<dbReference type="PROSITE" id="PS50112">
    <property type="entry name" value="PAS"/>
    <property type="match status" value="1"/>
</dbReference>
<keyword evidence="20" id="KW-1185">Reference proteome</keyword>
<dbReference type="InterPro" id="IPR003594">
    <property type="entry name" value="HATPase_dom"/>
</dbReference>
<dbReference type="GO" id="GO:0000156">
    <property type="term" value="F:phosphorelay response regulator activity"/>
    <property type="evidence" value="ECO:0007669"/>
    <property type="project" value="TreeGrafter"/>
</dbReference>
<dbReference type="Gene3D" id="3.30.450.20">
    <property type="entry name" value="PAS domain"/>
    <property type="match status" value="2"/>
</dbReference>
<dbReference type="SUPFAM" id="SSF103190">
    <property type="entry name" value="Sensory domain-like"/>
    <property type="match status" value="1"/>
</dbReference>
<evidence type="ECO:0000313" key="20">
    <source>
        <dbReference type="Proteomes" id="UP000002505"/>
    </source>
</evidence>
<dbReference type="InterPro" id="IPR000014">
    <property type="entry name" value="PAS"/>
</dbReference>
<dbReference type="PROSITE" id="PS50109">
    <property type="entry name" value="HIS_KIN"/>
    <property type="match status" value="1"/>
</dbReference>
<evidence type="ECO:0000256" key="5">
    <source>
        <dbReference type="ARBA" id="ARBA00022553"/>
    </source>
</evidence>
<keyword evidence="7 16" id="KW-0812">Transmembrane</keyword>
<keyword evidence="6" id="KW-0808">Transferase</keyword>
<keyword evidence="8" id="KW-0547">Nucleotide-binding</keyword>
<evidence type="ECO:0000256" key="12">
    <source>
        <dbReference type="ARBA" id="ARBA00023012"/>
    </source>
</evidence>
<dbReference type="InterPro" id="IPR036890">
    <property type="entry name" value="HATPase_C_sf"/>
</dbReference>
<dbReference type="Pfam" id="PF13188">
    <property type="entry name" value="PAS_8"/>
    <property type="match status" value="1"/>
</dbReference>
<evidence type="ECO:0000256" key="2">
    <source>
        <dbReference type="ARBA" id="ARBA00004651"/>
    </source>
</evidence>
<proteinExistence type="predicted"/>
<feature type="domain" description="Histidine kinase" evidence="17">
    <location>
        <begin position="316"/>
        <end position="536"/>
    </location>
</feature>
<evidence type="ECO:0000256" key="10">
    <source>
        <dbReference type="ARBA" id="ARBA00022840"/>
    </source>
</evidence>
<dbReference type="InterPro" id="IPR029151">
    <property type="entry name" value="Sensor-like_sf"/>
</dbReference>
<evidence type="ECO:0000256" key="1">
    <source>
        <dbReference type="ARBA" id="ARBA00000085"/>
    </source>
</evidence>
<keyword evidence="13 16" id="KW-0472">Membrane</keyword>
<comment type="subcellular location">
    <subcellularLocation>
        <location evidence="2">Cell membrane</location>
        <topology evidence="2">Multi-pass membrane protein</topology>
    </subcellularLocation>
</comment>
<evidence type="ECO:0000256" key="4">
    <source>
        <dbReference type="ARBA" id="ARBA00022475"/>
    </source>
</evidence>
<keyword evidence="5" id="KW-0597">Phosphoprotein</keyword>
<dbReference type="GO" id="GO:0005524">
    <property type="term" value="F:ATP binding"/>
    <property type="evidence" value="ECO:0007669"/>
    <property type="project" value="UniProtKB-KW"/>
</dbReference>
<evidence type="ECO:0000313" key="19">
    <source>
        <dbReference type="EMBL" id="ACL39517.1"/>
    </source>
</evidence>
<reference evidence="19" key="1">
    <citation type="submission" date="2009-01" db="EMBL/GenBank/DDBJ databases">
        <title>Complete sequence of chromosome of Arthrobacter chlorophenolicus A6.</title>
        <authorList>
            <consortium name="US DOE Joint Genome Institute"/>
            <person name="Lucas S."/>
            <person name="Copeland A."/>
            <person name="Lapidus A."/>
            <person name="Glavina del Rio T."/>
            <person name="Tice H."/>
            <person name="Bruce D."/>
            <person name="Goodwin L."/>
            <person name="Pitluck S."/>
            <person name="Goltsman E."/>
            <person name="Clum A."/>
            <person name="Larimer F."/>
            <person name="Land M."/>
            <person name="Hauser L."/>
            <person name="Kyrpides N."/>
            <person name="Mikhailova N."/>
            <person name="Jansson J."/>
            <person name="Richardson P."/>
        </authorList>
    </citation>
    <scope>NUCLEOTIDE SEQUENCE [LARGE SCALE GENOMIC DNA]</scope>
    <source>
        <strain evidence="19">A6</strain>
    </source>
</reference>
<dbReference type="RefSeq" id="WP_015936738.1">
    <property type="nucleotide sequence ID" value="NC_011886.1"/>
</dbReference>
<dbReference type="PANTHER" id="PTHR42878:SF14">
    <property type="entry name" value="OSMOLARITY TWO-COMPONENT SYSTEM PROTEIN SSK1"/>
    <property type="match status" value="1"/>
</dbReference>
<keyword evidence="12" id="KW-0902">Two-component regulatory system</keyword>
<dbReference type="AlphaFoldDB" id="B8HGF5"/>
<dbReference type="GO" id="GO:0004673">
    <property type="term" value="F:protein histidine kinase activity"/>
    <property type="evidence" value="ECO:0007669"/>
    <property type="project" value="UniProtKB-EC"/>
</dbReference>
<keyword evidence="10" id="KW-0067">ATP-binding</keyword>
<dbReference type="eggNOG" id="COG3290">
    <property type="taxonomic scope" value="Bacteria"/>
</dbReference>
<dbReference type="SUPFAM" id="SSF55785">
    <property type="entry name" value="PYP-like sensor domain (PAS domain)"/>
    <property type="match status" value="1"/>
</dbReference>
<dbReference type="STRING" id="452863.Achl_1529"/>
<dbReference type="OrthoDB" id="9792686at2"/>
<keyword evidence="9 19" id="KW-0418">Kinase</keyword>
<sequence>MIHRWSIARRLFVANLLIVVSFIAVVGTAAYVDARDRTYSEAGLRMTGIATSIAFNPLVLQAAGTRDPSSSLQPYALDVMEEAHVDFITIMAPDRTRWTHPRNEELGKPYIGSIDAALRGETFTEVTSGTLGPSVRTIVPVKDDAGTVRALVAAGVTVGTVDVAFAARLPALAAIGLALLVGGSLASWLLGRYLRRVTRGWGPEQLSQLFAYYESVLHSVREGLILIDTRGRVVMYNDQAAELLGLAQTGSSDPTRSPSLSDLPLDEGLRGLFESGRPANDEIVLTGSRVLVVNQGPAKGPESFGPRGRTPVYGTVATLRDRTEIEALGNELETMRTLSDALRAQTHEHANRLHTMVSLLELGRTQEALDFATKDLELSQQLTDDMVSSVDEPVLGALVMGKAAEAHERGVHLEVTALGSGTSAGIAVQDLVTVLGNLLDNAIDAAADAPPPRRVELTVESDEEGLDIAVHDSGAGIDPASAENMFRHGFSTKPAGPGGRGIGLALVRQAVQRLGGSLVINGRRGAKFEVFLPAAVAPEEPVPGSPPGTRNRNTELLPEQTLPEREHKG</sequence>
<dbReference type="GO" id="GO:0030295">
    <property type="term" value="F:protein kinase activator activity"/>
    <property type="evidence" value="ECO:0007669"/>
    <property type="project" value="TreeGrafter"/>
</dbReference>
<dbReference type="Proteomes" id="UP000002505">
    <property type="component" value="Chromosome"/>
</dbReference>
<feature type="domain" description="PAS" evidence="18">
    <location>
        <begin position="209"/>
        <end position="248"/>
    </location>
</feature>
<dbReference type="Pfam" id="PF17203">
    <property type="entry name" value="sCache_3_2"/>
    <property type="match status" value="1"/>
</dbReference>
<evidence type="ECO:0000256" key="7">
    <source>
        <dbReference type="ARBA" id="ARBA00022692"/>
    </source>
</evidence>
<dbReference type="InterPro" id="IPR005467">
    <property type="entry name" value="His_kinase_dom"/>
</dbReference>
<keyword evidence="4" id="KW-1003">Cell membrane</keyword>
<dbReference type="InterPro" id="IPR033463">
    <property type="entry name" value="sCache_3"/>
</dbReference>
<evidence type="ECO:0000256" key="11">
    <source>
        <dbReference type="ARBA" id="ARBA00022989"/>
    </source>
</evidence>
<accession>B8HGF5</accession>
<organism evidence="19 20">
    <name type="scientific">Pseudarthrobacter chlorophenolicus (strain ATCC 700700 / DSM 12829 / CIP 107037 / JCM 12360 / KCTC 9906 / NCIMB 13794 / A6)</name>
    <name type="common">Arthrobacter chlorophenolicus</name>
    <dbReference type="NCBI Taxonomy" id="452863"/>
    <lineage>
        <taxon>Bacteria</taxon>
        <taxon>Bacillati</taxon>
        <taxon>Actinomycetota</taxon>
        <taxon>Actinomycetes</taxon>
        <taxon>Micrococcales</taxon>
        <taxon>Micrococcaceae</taxon>
        <taxon>Pseudarthrobacter</taxon>
    </lineage>
</organism>
<evidence type="ECO:0000259" key="17">
    <source>
        <dbReference type="PROSITE" id="PS50109"/>
    </source>
</evidence>
<evidence type="ECO:0000256" key="6">
    <source>
        <dbReference type="ARBA" id="ARBA00022679"/>
    </source>
</evidence>
<protein>
    <recommendedName>
        <fullName evidence="14">Sensor-like histidine kinase SenX3</fullName>
        <ecNumber evidence="3">2.7.13.3</ecNumber>
    </recommendedName>
</protein>
<dbReference type="SUPFAM" id="SSF55874">
    <property type="entry name" value="ATPase domain of HSP90 chaperone/DNA topoisomerase II/histidine kinase"/>
    <property type="match status" value="1"/>
</dbReference>
<feature type="region of interest" description="Disordered" evidence="15">
    <location>
        <begin position="537"/>
        <end position="569"/>
    </location>
</feature>
<dbReference type="InterPro" id="IPR035965">
    <property type="entry name" value="PAS-like_dom_sf"/>
</dbReference>
<evidence type="ECO:0000256" key="16">
    <source>
        <dbReference type="SAM" id="Phobius"/>
    </source>
</evidence>
<evidence type="ECO:0000256" key="14">
    <source>
        <dbReference type="ARBA" id="ARBA00039401"/>
    </source>
</evidence>
<evidence type="ECO:0000256" key="3">
    <source>
        <dbReference type="ARBA" id="ARBA00012438"/>
    </source>
</evidence>
<dbReference type="GO" id="GO:0007234">
    <property type="term" value="P:osmosensory signaling via phosphorelay pathway"/>
    <property type="evidence" value="ECO:0007669"/>
    <property type="project" value="TreeGrafter"/>
</dbReference>
<dbReference type="GO" id="GO:0005886">
    <property type="term" value="C:plasma membrane"/>
    <property type="evidence" value="ECO:0007669"/>
    <property type="project" value="UniProtKB-SubCell"/>
</dbReference>
<evidence type="ECO:0000259" key="18">
    <source>
        <dbReference type="PROSITE" id="PS50112"/>
    </source>
</evidence>
<dbReference type="PRINTS" id="PR00344">
    <property type="entry name" value="BCTRLSENSOR"/>
</dbReference>
<dbReference type="Pfam" id="PF02518">
    <property type="entry name" value="HATPase_c"/>
    <property type="match status" value="1"/>
</dbReference>
<dbReference type="InterPro" id="IPR004358">
    <property type="entry name" value="Sig_transdc_His_kin-like_C"/>
</dbReference>
<feature type="transmembrane region" description="Helical" evidence="16">
    <location>
        <begin position="171"/>
        <end position="190"/>
    </location>
</feature>
<dbReference type="EC" id="2.7.13.3" evidence="3"/>
<dbReference type="PANTHER" id="PTHR42878">
    <property type="entry name" value="TWO-COMPONENT HISTIDINE KINASE"/>
    <property type="match status" value="1"/>
</dbReference>
<comment type="catalytic activity">
    <reaction evidence="1">
        <text>ATP + protein L-histidine = ADP + protein N-phospho-L-histidine.</text>
        <dbReference type="EC" id="2.7.13.3"/>
    </reaction>
</comment>
<dbReference type="KEGG" id="ach:Achl_1529"/>
<dbReference type="Gene3D" id="3.30.565.10">
    <property type="entry name" value="Histidine kinase-like ATPase, C-terminal domain"/>
    <property type="match status" value="1"/>
</dbReference>
<evidence type="ECO:0000256" key="15">
    <source>
        <dbReference type="SAM" id="MobiDB-lite"/>
    </source>
</evidence>
<evidence type="ECO:0000256" key="8">
    <source>
        <dbReference type="ARBA" id="ARBA00022741"/>
    </source>
</evidence>